<keyword evidence="3" id="KW-1185">Reference proteome</keyword>
<evidence type="ECO:0000256" key="1">
    <source>
        <dbReference type="SAM" id="Phobius"/>
    </source>
</evidence>
<dbReference type="SUPFAM" id="SSF81558">
    <property type="entry name" value="Photosystem I subunits PsaA/PsaB"/>
    <property type="match status" value="1"/>
</dbReference>
<keyword evidence="1" id="KW-0472">Membrane</keyword>
<dbReference type="Proteomes" id="UP001177140">
    <property type="component" value="Unassembled WGS sequence"/>
</dbReference>
<evidence type="ECO:0000313" key="3">
    <source>
        <dbReference type="Proteomes" id="UP001177140"/>
    </source>
</evidence>
<dbReference type="EMBL" id="JAJJMA010330556">
    <property type="protein sequence ID" value="MCL7050680.1"/>
    <property type="molecule type" value="Genomic_DNA"/>
</dbReference>
<sequence length="107" mass="12418">MLNTIGWVTFYWHWKHITLWQGNVSHLSVWAWMFLFGHLVWATGFMFLISGRGYWQELIETLEWAHEHKPVALSIVQARLVGLAHFSVGYIFTYAAFLIASTSGKFG</sequence>
<dbReference type="PANTHER" id="PTHR30128">
    <property type="entry name" value="OUTER MEMBRANE PROTEIN, OMPA-RELATED"/>
    <property type="match status" value="1"/>
</dbReference>
<dbReference type="Pfam" id="PF00223">
    <property type="entry name" value="PsaA_PsaB"/>
    <property type="match status" value="1"/>
</dbReference>
<keyword evidence="1" id="KW-0812">Transmembrane</keyword>
<gene>
    <name evidence="2" type="ORF">MKW94_018061</name>
</gene>
<feature type="transmembrane region" description="Helical" evidence="1">
    <location>
        <begin position="29"/>
        <end position="49"/>
    </location>
</feature>
<reference evidence="2" key="1">
    <citation type="submission" date="2022-03" db="EMBL/GenBank/DDBJ databases">
        <title>A functionally conserved STORR gene fusion in Papaver species that diverged 16.8 million years ago.</title>
        <authorList>
            <person name="Catania T."/>
        </authorList>
    </citation>
    <scope>NUCLEOTIDE SEQUENCE</scope>
    <source>
        <strain evidence="2">S-191538</strain>
    </source>
</reference>
<dbReference type="PANTHER" id="PTHR30128:SF19">
    <property type="entry name" value="PHOTOSYSTEM I P700 CHLOROPHYLL A APOPROTEIN A1-RELATED"/>
    <property type="match status" value="1"/>
</dbReference>
<feature type="transmembrane region" description="Helical" evidence="1">
    <location>
        <begin position="80"/>
        <end position="100"/>
    </location>
</feature>
<dbReference type="Gene3D" id="1.20.1130.10">
    <property type="entry name" value="Photosystem I PsaA/PsaB"/>
    <property type="match status" value="2"/>
</dbReference>
<proteinExistence type="predicted"/>
<evidence type="ECO:0008006" key="4">
    <source>
        <dbReference type="Google" id="ProtNLM"/>
    </source>
</evidence>
<dbReference type="InterPro" id="IPR036408">
    <property type="entry name" value="PSI_PsaA/B_sf"/>
</dbReference>
<comment type="caution">
    <text evidence="2">The sequence shown here is derived from an EMBL/GenBank/DDBJ whole genome shotgun (WGS) entry which is preliminary data.</text>
</comment>
<dbReference type="GO" id="GO:0015979">
    <property type="term" value="P:photosynthesis"/>
    <property type="evidence" value="ECO:0007669"/>
    <property type="project" value="InterPro"/>
</dbReference>
<name>A0AA41W0M5_PAPNU</name>
<dbReference type="InterPro" id="IPR001280">
    <property type="entry name" value="PSI_PsaA/B"/>
</dbReference>
<accession>A0AA41W0M5</accession>
<dbReference type="AlphaFoldDB" id="A0AA41W0M5"/>
<keyword evidence="1" id="KW-1133">Transmembrane helix</keyword>
<protein>
    <recommendedName>
        <fullName evidence="4">Photosystem I P700 apoprotein A2</fullName>
    </recommendedName>
</protein>
<dbReference type="GO" id="GO:0009535">
    <property type="term" value="C:chloroplast thylakoid membrane"/>
    <property type="evidence" value="ECO:0007669"/>
    <property type="project" value="TreeGrafter"/>
</dbReference>
<organism evidence="2 3">
    <name type="scientific">Papaver nudicaule</name>
    <name type="common">Iceland poppy</name>
    <dbReference type="NCBI Taxonomy" id="74823"/>
    <lineage>
        <taxon>Eukaryota</taxon>
        <taxon>Viridiplantae</taxon>
        <taxon>Streptophyta</taxon>
        <taxon>Embryophyta</taxon>
        <taxon>Tracheophyta</taxon>
        <taxon>Spermatophyta</taxon>
        <taxon>Magnoliopsida</taxon>
        <taxon>Ranunculales</taxon>
        <taxon>Papaveraceae</taxon>
        <taxon>Papaveroideae</taxon>
        <taxon>Papaver</taxon>
    </lineage>
</organism>
<evidence type="ECO:0000313" key="2">
    <source>
        <dbReference type="EMBL" id="MCL7050680.1"/>
    </source>
</evidence>